<organism evidence="4">
    <name type="scientific">Vanderwaltozyma polyspora (strain ATCC 22028 / DSM 70294 / BCRC 21397 / CBS 2163 / NBRC 10782 / NRRL Y-8283 / UCD 57-17)</name>
    <name type="common">Kluyveromyces polysporus</name>
    <dbReference type="NCBI Taxonomy" id="436907"/>
    <lineage>
        <taxon>Eukaryota</taxon>
        <taxon>Fungi</taxon>
        <taxon>Dikarya</taxon>
        <taxon>Ascomycota</taxon>
        <taxon>Saccharomycotina</taxon>
        <taxon>Saccharomycetes</taxon>
        <taxon>Saccharomycetales</taxon>
        <taxon>Saccharomycetaceae</taxon>
        <taxon>Vanderwaltozyma</taxon>
    </lineage>
</organism>
<evidence type="ECO:0000313" key="3">
    <source>
        <dbReference type="EMBL" id="EDO17542.1"/>
    </source>
</evidence>
<gene>
    <name evidence="3" type="ORF">Kpol_534p21</name>
</gene>
<dbReference type="AlphaFoldDB" id="A7TJJ9"/>
<proteinExistence type="predicted"/>
<dbReference type="RefSeq" id="XP_001645400.1">
    <property type="nucleotide sequence ID" value="XM_001645350.1"/>
</dbReference>
<dbReference type="eggNOG" id="ENOG502RNI7">
    <property type="taxonomic scope" value="Eukaryota"/>
</dbReference>
<feature type="transmembrane region" description="Helical" evidence="2">
    <location>
        <begin position="139"/>
        <end position="158"/>
    </location>
</feature>
<sequence>MTEEDCLISKFKSINLLDLSQIDLDLIDDIVIQNSITLNNNESIHLDNLKNLTIEINTLISNLNDLSYSNKKYDFAISQLEILKNYHHCIYSNILKDLNSARDYIILTTGNGSNLSLLLNDSITLLLEFWKILTKKINYLNLIIISYFIYYKLLIINYELTQLNNHILSILNLPNFDNFDNVYSSLQKILNLLNSFKVLTNDLIENLITYLFETNFNKINETLSETLSSFINLNDLYNLSNFNLLLLEIQSITDVDSKSSSSTENHNGDESEMDHSLQLISSMQSSTPTTSVYDDHLFDSSLRRLSISEFTDVSSLPPTNLGRTTLQRELPNLLAAFNVTKRLENELENVLNAKANVDSNSNSNTSSSSSPQPENLNPNATGRIPMGALSPLFNQSMFNQYSNMNKRHNQIYNNSMKLKKTTLNLPKDD</sequence>
<accession>A7TJJ9</accession>
<dbReference type="Proteomes" id="UP000000267">
    <property type="component" value="Unassembled WGS sequence"/>
</dbReference>
<dbReference type="InParanoid" id="A7TJJ9"/>
<evidence type="ECO:0000313" key="4">
    <source>
        <dbReference type="Proteomes" id="UP000000267"/>
    </source>
</evidence>
<name>A7TJJ9_VANPO</name>
<feature type="region of interest" description="Disordered" evidence="1">
    <location>
        <begin position="355"/>
        <end position="385"/>
    </location>
</feature>
<protein>
    <submittedName>
        <fullName evidence="3">Uncharacterized protein</fullName>
    </submittedName>
</protein>
<keyword evidence="2" id="KW-0472">Membrane</keyword>
<evidence type="ECO:0000256" key="1">
    <source>
        <dbReference type="SAM" id="MobiDB-lite"/>
    </source>
</evidence>
<reference evidence="3 4" key="1">
    <citation type="journal article" date="2007" name="Proc. Natl. Acad. Sci. U.S.A.">
        <title>Independent sorting-out of thousands of duplicated gene pairs in two yeast species descended from a whole-genome duplication.</title>
        <authorList>
            <person name="Scannell D.R."/>
            <person name="Frank A.C."/>
            <person name="Conant G.C."/>
            <person name="Byrne K.P."/>
            <person name="Woolfit M."/>
            <person name="Wolfe K.H."/>
        </authorList>
    </citation>
    <scope>NUCLEOTIDE SEQUENCE [LARGE SCALE GENOMIC DNA]</scope>
    <source>
        <strain evidence="4">ATCC 22028 / DSM 70294 / BCRC 21397 / CBS 2163 / NBRC 10782 / NRRL Y-8283 / UCD 57-17</strain>
    </source>
</reference>
<feature type="compositionally biased region" description="Low complexity" evidence="1">
    <location>
        <begin position="359"/>
        <end position="379"/>
    </location>
</feature>
<dbReference type="OrthoDB" id="4021219at2759"/>
<dbReference type="KEGG" id="vpo:Kpol_534p21"/>
<dbReference type="EMBL" id="DS480402">
    <property type="protein sequence ID" value="EDO17542.1"/>
    <property type="molecule type" value="Genomic_DNA"/>
</dbReference>
<dbReference type="FunCoup" id="A7TJJ9">
    <property type="interactions" value="44"/>
</dbReference>
<dbReference type="GeneID" id="5545764"/>
<keyword evidence="2" id="KW-1133">Transmembrane helix</keyword>
<evidence type="ECO:0000256" key="2">
    <source>
        <dbReference type="SAM" id="Phobius"/>
    </source>
</evidence>
<keyword evidence="2" id="KW-0812">Transmembrane</keyword>
<keyword evidence="4" id="KW-1185">Reference proteome</keyword>
<dbReference type="HOGENOM" id="CLU_639680_0_0_1"/>
<dbReference type="PhylomeDB" id="A7TJJ9"/>